<name>V8QV65_9BURK</name>
<dbReference type="InterPro" id="IPR021390">
    <property type="entry name" value="DUF3025"/>
</dbReference>
<dbReference type="AlphaFoldDB" id="V8QV65"/>
<comment type="caution">
    <text evidence="1">The sequence shown here is derived from an EMBL/GenBank/DDBJ whole genome shotgun (WGS) entry which is preliminary data.</text>
</comment>
<organism evidence="1 2">
    <name type="scientific">Advenella kashmirensis W13003</name>
    <dbReference type="NCBI Taxonomy" id="1424334"/>
    <lineage>
        <taxon>Bacteria</taxon>
        <taxon>Pseudomonadati</taxon>
        <taxon>Pseudomonadota</taxon>
        <taxon>Betaproteobacteria</taxon>
        <taxon>Burkholderiales</taxon>
        <taxon>Alcaligenaceae</taxon>
    </lineage>
</organism>
<reference evidence="1 2" key="1">
    <citation type="journal article" date="2014" name="Genome Announc.">
        <title>Draft Genome Sequence of Advenella kashmirensis Strain W13003, a Polycyclic Aromatic Hydrocarbon-Degrading Bacterium.</title>
        <authorList>
            <person name="Wang X."/>
            <person name="Jin D."/>
            <person name="Zhou L."/>
            <person name="Wu L."/>
            <person name="An W."/>
            <person name="Zhao L."/>
        </authorList>
    </citation>
    <scope>NUCLEOTIDE SEQUENCE [LARGE SCALE GENOMIC DNA]</scope>
    <source>
        <strain evidence="1 2">W13003</strain>
    </source>
</reference>
<evidence type="ECO:0000313" key="1">
    <source>
        <dbReference type="EMBL" id="ETF02894.1"/>
    </source>
</evidence>
<dbReference type="HOGENOM" id="CLU_067037_0_0_4"/>
<keyword evidence="2" id="KW-1185">Reference proteome</keyword>
<accession>V8QV65</accession>
<gene>
    <name evidence="1" type="ORF">W822_08655</name>
</gene>
<dbReference type="STRING" id="1424334.W822_08655"/>
<protein>
    <submittedName>
        <fullName evidence="1">Membrane protein</fullName>
    </submittedName>
</protein>
<dbReference type="eggNOG" id="ENOG502ZBX5">
    <property type="taxonomic scope" value="Bacteria"/>
</dbReference>
<dbReference type="EMBL" id="AYXT01000009">
    <property type="protein sequence ID" value="ETF02894.1"/>
    <property type="molecule type" value="Genomic_DNA"/>
</dbReference>
<sequence length="263" mass="29142">MIVDVLSTLDLARPWWDPLKNWLPGGERWQQALPMSACGLDASATTVADLLNALAPAACPVRFVPQSALPAGVAYEQFIGQTGLCPTRDNEHDFFNGLCWFRFPEVKSVFNRIQSQQIARQGVGQRRGIIRDTITLLDEGGLFLLAPPPLWEAIAERDWQRAFVHERTLWAQAHVAPIGHALLEKCARPYKALTANVIRVPEGTGADEVDHVMAQVLADMLSPGQLQAKPHCPLPVMGIPGWDPANEDPVFYEDARVFSPPRR</sequence>
<evidence type="ECO:0000313" key="2">
    <source>
        <dbReference type="Proteomes" id="UP000018733"/>
    </source>
</evidence>
<proteinExistence type="predicted"/>
<dbReference type="PATRIC" id="fig|1424334.3.peg.1735"/>
<dbReference type="Proteomes" id="UP000018733">
    <property type="component" value="Unassembled WGS sequence"/>
</dbReference>
<dbReference type="Pfam" id="PF11227">
    <property type="entry name" value="DUF3025"/>
    <property type="match status" value="1"/>
</dbReference>